<reference evidence="1" key="1">
    <citation type="submission" date="2020-03" db="EMBL/GenBank/DDBJ databases">
        <title>Draft sequencing of Paenibacilllus sp. S3N08.</title>
        <authorList>
            <person name="Kim D.-U."/>
        </authorList>
    </citation>
    <scope>NUCLEOTIDE SEQUENCE</scope>
    <source>
        <strain evidence="1">S3N08</strain>
    </source>
</reference>
<sequence length="68" mass="7920">MLVETGVTYWGVNGKREIRRKVNLIETRTSGTQYVNYTNKKMNGLDGSTSWTKRKNFEEWAKGIYAKD</sequence>
<comment type="caution">
    <text evidence="1">The sequence shown here is derived from an EMBL/GenBank/DDBJ whole genome shotgun (WGS) entry which is preliminary data.</text>
</comment>
<dbReference type="EMBL" id="JAAOIW010000011">
    <property type="protein sequence ID" value="NHN33202.1"/>
    <property type="molecule type" value="Genomic_DNA"/>
</dbReference>
<protein>
    <submittedName>
        <fullName evidence="1">Uncharacterized protein</fullName>
    </submittedName>
</protein>
<dbReference type="Proteomes" id="UP001165962">
    <property type="component" value="Unassembled WGS sequence"/>
</dbReference>
<proteinExistence type="predicted"/>
<dbReference type="RefSeq" id="WP_166153514.1">
    <property type="nucleotide sequence ID" value="NZ_JAAOIW010000011.1"/>
</dbReference>
<organism evidence="1 2">
    <name type="scientific">Paenibacillus agricola</name>
    <dbReference type="NCBI Taxonomy" id="2716264"/>
    <lineage>
        <taxon>Bacteria</taxon>
        <taxon>Bacillati</taxon>
        <taxon>Bacillota</taxon>
        <taxon>Bacilli</taxon>
        <taxon>Bacillales</taxon>
        <taxon>Paenibacillaceae</taxon>
        <taxon>Paenibacillus</taxon>
    </lineage>
</organism>
<name>A0ABX0J9S5_9BACL</name>
<accession>A0ABX0J9S5</accession>
<gene>
    <name evidence="1" type="ORF">G9U52_25650</name>
</gene>
<evidence type="ECO:0000313" key="2">
    <source>
        <dbReference type="Proteomes" id="UP001165962"/>
    </source>
</evidence>
<keyword evidence="2" id="KW-1185">Reference proteome</keyword>
<evidence type="ECO:0000313" key="1">
    <source>
        <dbReference type="EMBL" id="NHN33202.1"/>
    </source>
</evidence>